<dbReference type="EMBL" id="BPLQ01004230">
    <property type="protein sequence ID" value="GIY06566.1"/>
    <property type="molecule type" value="Genomic_DNA"/>
</dbReference>
<dbReference type="AlphaFoldDB" id="A0AAV4QER7"/>
<gene>
    <name evidence="3" type="ORF">CDAR_502821</name>
</gene>
<name>A0AAV4QER7_9ARAC</name>
<keyword evidence="2" id="KW-0812">Transmembrane</keyword>
<keyword evidence="2" id="KW-1133">Transmembrane helix</keyword>
<sequence>MKTAKLDKAKKPSTPKPSEESDEDDYDDDEKLMELIPVNIVYDISKTAEAISELIPKLVDQAVVITRVDKLGIPHISRDTKIKNNMKNFVLSTLMGFTVSVAAVGNMARVTMETAKNASTGISSHKGTLPVVELSSGKKA</sequence>
<feature type="compositionally biased region" description="Basic and acidic residues" evidence="1">
    <location>
        <begin position="1"/>
        <end position="10"/>
    </location>
</feature>
<evidence type="ECO:0000313" key="4">
    <source>
        <dbReference type="Proteomes" id="UP001054837"/>
    </source>
</evidence>
<proteinExistence type="predicted"/>
<accession>A0AAV4QER7</accession>
<evidence type="ECO:0000256" key="2">
    <source>
        <dbReference type="SAM" id="Phobius"/>
    </source>
</evidence>
<evidence type="ECO:0000256" key="1">
    <source>
        <dbReference type="SAM" id="MobiDB-lite"/>
    </source>
</evidence>
<evidence type="ECO:0000313" key="3">
    <source>
        <dbReference type="EMBL" id="GIY06566.1"/>
    </source>
</evidence>
<keyword evidence="2" id="KW-0472">Membrane</keyword>
<feature type="transmembrane region" description="Helical" evidence="2">
    <location>
        <begin position="88"/>
        <end position="108"/>
    </location>
</feature>
<dbReference type="Proteomes" id="UP001054837">
    <property type="component" value="Unassembled WGS sequence"/>
</dbReference>
<reference evidence="3 4" key="1">
    <citation type="submission" date="2021-06" db="EMBL/GenBank/DDBJ databases">
        <title>Caerostris darwini draft genome.</title>
        <authorList>
            <person name="Kono N."/>
            <person name="Arakawa K."/>
        </authorList>
    </citation>
    <scope>NUCLEOTIDE SEQUENCE [LARGE SCALE GENOMIC DNA]</scope>
</reference>
<organism evidence="3 4">
    <name type="scientific">Caerostris darwini</name>
    <dbReference type="NCBI Taxonomy" id="1538125"/>
    <lineage>
        <taxon>Eukaryota</taxon>
        <taxon>Metazoa</taxon>
        <taxon>Ecdysozoa</taxon>
        <taxon>Arthropoda</taxon>
        <taxon>Chelicerata</taxon>
        <taxon>Arachnida</taxon>
        <taxon>Araneae</taxon>
        <taxon>Araneomorphae</taxon>
        <taxon>Entelegynae</taxon>
        <taxon>Araneoidea</taxon>
        <taxon>Araneidae</taxon>
        <taxon>Caerostris</taxon>
    </lineage>
</organism>
<protein>
    <submittedName>
        <fullName evidence="3">Uncharacterized protein</fullName>
    </submittedName>
</protein>
<feature type="region of interest" description="Disordered" evidence="1">
    <location>
        <begin position="1"/>
        <end position="28"/>
    </location>
</feature>
<comment type="caution">
    <text evidence="3">The sequence shown here is derived from an EMBL/GenBank/DDBJ whole genome shotgun (WGS) entry which is preliminary data.</text>
</comment>
<keyword evidence="4" id="KW-1185">Reference proteome</keyword>